<dbReference type="AlphaFoldDB" id="A0A7W7ZE07"/>
<reference evidence="3 4" key="1">
    <citation type="submission" date="2020-08" db="EMBL/GenBank/DDBJ databases">
        <title>Genomic Encyclopedia of Type Strains, Phase IV (KMG-V): Genome sequencing to study the core and pangenomes of soil and plant-associated prokaryotes.</title>
        <authorList>
            <person name="Whitman W."/>
        </authorList>
    </citation>
    <scope>NUCLEOTIDE SEQUENCE [LARGE SCALE GENOMIC DNA]</scope>
    <source>
        <strain evidence="3 4">M8UP14</strain>
    </source>
</reference>
<dbReference type="SUPFAM" id="SSF63829">
    <property type="entry name" value="Calcium-dependent phosphotriesterase"/>
    <property type="match status" value="1"/>
</dbReference>
<feature type="domain" description="Bacterial Ig-like" evidence="2">
    <location>
        <begin position="525"/>
        <end position="613"/>
    </location>
</feature>
<organism evidence="3 4">
    <name type="scientific">Granulicella aggregans</name>
    <dbReference type="NCBI Taxonomy" id="474949"/>
    <lineage>
        <taxon>Bacteria</taxon>
        <taxon>Pseudomonadati</taxon>
        <taxon>Acidobacteriota</taxon>
        <taxon>Terriglobia</taxon>
        <taxon>Terriglobales</taxon>
        <taxon>Acidobacteriaceae</taxon>
        <taxon>Granulicella</taxon>
    </lineage>
</organism>
<protein>
    <submittedName>
        <fullName evidence="3">Putative repeat protein (TIGR03803 family)</fullName>
    </submittedName>
</protein>
<name>A0A7W7ZE07_9BACT</name>
<dbReference type="InterPro" id="IPR013783">
    <property type="entry name" value="Ig-like_fold"/>
</dbReference>
<dbReference type="Pfam" id="PF16640">
    <property type="entry name" value="Big_3_5"/>
    <property type="match status" value="3"/>
</dbReference>
<dbReference type="Gene3D" id="2.60.40.10">
    <property type="entry name" value="Immunoglobulins"/>
    <property type="match status" value="3"/>
</dbReference>
<evidence type="ECO:0000313" key="3">
    <source>
        <dbReference type="EMBL" id="MBB5058047.1"/>
    </source>
</evidence>
<evidence type="ECO:0000259" key="2">
    <source>
        <dbReference type="Pfam" id="PF16640"/>
    </source>
</evidence>
<dbReference type="EMBL" id="JACHIP010000003">
    <property type="protein sequence ID" value="MBB5058047.1"/>
    <property type="molecule type" value="Genomic_DNA"/>
</dbReference>
<feature type="signal peptide" evidence="1">
    <location>
        <begin position="1"/>
        <end position="24"/>
    </location>
</feature>
<accession>A0A7W7ZE07</accession>
<evidence type="ECO:0000313" key="4">
    <source>
        <dbReference type="Proteomes" id="UP000540989"/>
    </source>
</evidence>
<dbReference type="InterPro" id="IPR032109">
    <property type="entry name" value="Big_3_5"/>
</dbReference>
<keyword evidence="1" id="KW-0732">Signal</keyword>
<evidence type="ECO:0000256" key="1">
    <source>
        <dbReference type="SAM" id="SignalP"/>
    </source>
</evidence>
<feature type="chain" id="PRO_5031489597" evidence="1">
    <location>
        <begin position="25"/>
        <end position="807"/>
    </location>
</feature>
<feature type="domain" description="Bacterial Ig-like" evidence="2">
    <location>
        <begin position="624"/>
        <end position="707"/>
    </location>
</feature>
<feature type="domain" description="Bacterial Ig-like" evidence="2">
    <location>
        <begin position="718"/>
        <end position="805"/>
    </location>
</feature>
<keyword evidence="4" id="KW-1185">Reference proteome</keyword>
<dbReference type="InterPro" id="IPR022519">
    <property type="entry name" value="Gloeo/Verruco_rpt"/>
</dbReference>
<gene>
    <name evidence="3" type="ORF">HDF16_002753</name>
</gene>
<sequence length="807" mass="81396">MIMIRRLLQATLATTLAASSLPMAATQINPELATAASTQPPIVDVYSFEGAYHCGGSCAPDGAGSSNSLMLASDGNYYGATVSGGSLYPPYYGVLFKQAPSGTYTNIHSFGFSPDGATVVTSLMEASDGNLYGVTDAGGEHYNGTIFQYNLRSGVFTTLYSFANGGDSYSQLVDDGKGNLYGTTSYDGINSFGNIFSWNYKTNTYTDIYDFNNGADGTRPWAGIVIASDGRIYGTSRFGGPTDHTGTGFGDGIAWSINIDGTGFKAIHNFGSSETDGYSPVQGFVQAADGSLYSTTLYGGNDCSAINSTSGCGTLYKIVPNATEPTYEKVYAFNLNAGQGVQPQHSAPTLGGDGKLYVVAQSGGPAGYGQLMSFSTAGAYSDVHDFGVPGAVDTSASPAAAVLEDQGGNLWGGTTAGGANQNGDIYEIKAGIAPAMTLRASTVDLDEDQAVQLTWSVTNAFSTSAKLCFASSSDGSFKGLKPISGSTKVTPARAGTILYSLTCGGSQTALASVKVAPVFVTTTTITSAPSTLLYGRTGTIVASVTSPSGSVSGTAEVLVGGKVVGSAAVAGGVARIPFATSGLSAAAYSFQVKYEGNQTYGDSESGVDKITITKATPAVKFAISPTTIVDGLPATFTVSVSNGGAPLSGTVAFSVAGKTIGSVPLSSGSASLTVDTTPYVAGNFTVTATYGGDANDASASATQTATIAKDSTATTLVIPTTIVSGTPISATVAVTKPNLPGVPTGTVQLLYAGEVLGSAVLSNGKAIITASSAGIPVGSYALNAVYLGDAQDAASSSLASAITVTKK</sequence>
<dbReference type="RefSeq" id="WP_184217284.1">
    <property type="nucleotide sequence ID" value="NZ_JACHIP010000003.1"/>
</dbReference>
<comment type="caution">
    <text evidence="3">The sequence shown here is derived from an EMBL/GenBank/DDBJ whole genome shotgun (WGS) entry which is preliminary data.</text>
</comment>
<dbReference type="NCBIfam" id="TIGR03803">
    <property type="entry name" value="Gloeo_Verruco"/>
    <property type="match status" value="7"/>
</dbReference>
<dbReference type="Proteomes" id="UP000540989">
    <property type="component" value="Unassembled WGS sequence"/>
</dbReference>
<proteinExistence type="predicted"/>